<dbReference type="Proteomes" id="UP000184088">
    <property type="component" value="Unassembled WGS sequence"/>
</dbReference>
<gene>
    <name evidence="3" type="ORF">SAMN02746089_00948</name>
</gene>
<evidence type="ECO:0000259" key="2">
    <source>
        <dbReference type="Pfam" id="PF07833"/>
    </source>
</evidence>
<evidence type="ECO:0000313" key="3">
    <source>
        <dbReference type="EMBL" id="SHE88510.1"/>
    </source>
</evidence>
<feature type="region of interest" description="Disordered" evidence="1">
    <location>
        <begin position="41"/>
        <end position="127"/>
    </location>
</feature>
<evidence type="ECO:0000313" key="4">
    <source>
        <dbReference type="Proteomes" id="UP000184088"/>
    </source>
</evidence>
<dbReference type="AlphaFoldDB" id="A0A1M4X4W0"/>
<keyword evidence="4" id="KW-1185">Reference proteome</keyword>
<protein>
    <submittedName>
        <fullName evidence="3">Copper amine oxidase N-terminal domain-containing protein</fullName>
    </submittedName>
</protein>
<dbReference type="InterPro" id="IPR036582">
    <property type="entry name" value="Mao_N_sf"/>
</dbReference>
<reference evidence="3 4" key="1">
    <citation type="submission" date="2016-11" db="EMBL/GenBank/DDBJ databases">
        <authorList>
            <person name="Jaros S."/>
            <person name="Januszkiewicz K."/>
            <person name="Wedrychowicz H."/>
        </authorList>
    </citation>
    <scope>NUCLEOTIDE SEQUENCE [LARGE SCALE GENOMIC DNA]</scope>
    <source>
        <strain evidence="3 4">DSM 17918</strain>
    </source>
</reference>
<dbReference type="OrthoDB" id="2083476at2"/>
<dbReference type="EMBL" id="FQVH01000007">
    <property type="protein sequence ID" value="SHE88510.1"/>
    <property type="molecule type" value="Genomic_DNA"/>
</dbReference>
<dbReference type="Pfam" id="PF07833">
    <property type="entry name" value="Cu_amine_oxidN1"/>
    <property type="match status" value="1"/>
</dbReference>
<dbReference type="SUPFAM" id="SSF55383">
    <property type="entry name" value="Copper amine oxidase, domain N"/>
    <property type="match status" value="1"/>
</dbReference>
<feature type="compositionally biased region" description="Basic and acidic residues" evidence="1">
    <location>
        <begin position="74"/>
        <end position="127"/>
    </location>
</feature>
<feature type="compositionally biased region" description="Basic and acidic residues" evidence="1">
    <location>
        <begin position="41"/>
        <end position="65"/>
    </location>
</feature>
<dbReference type="STRING" id="1121256.SAMN02746089_00948"/>
<feature type="domain" description="Copper amine oxidase-like N-terminal" evidence="2">
    <location>
        <begin position="140"/>
        <end position="244"/>
    </location>
</feature>
<accession>A0A1M4X4W0</accession>
<name>A0A1M4X4W0_9THEO</name>
<organism evidence="3 4">
    <name type="scientific">Caldanaerobius fijiensis DSM 17918</name>
    <dbReference type="NCBI Taxonomy" id="1121256"/>
    <lineage>
        <taxon>Bacteria</taxon>
        <taxon>Bacillati</taxon>
        <taxon>Bacillota</taxon>
        <taxon>Clostridia</taxon>
        <taxon>Thermoanaerobacterales</taxon>
        <taxon>Thermoanaerobacteraceae</taxon>
        <taxon>Caldanaerobius</taxon>
    </lineage>
</organism>
<evidence type="ECO:0000256" key="1">
    <source>
        <dbReference type="SAM" id="MobiDB-lite"/>
    </source>
</evidence>
<dbReference type="Gene3D" id="3.30.457.10">
    <property type="entry name" value="Copper amine oxidase-like, N-terminal domain"/>
    <property type="match status" value="1"/>
</dbReference>
<dbReference type="InterPro" id="IPR012854">
    <property type="entry name" value="Cu_amine_oxidase-like_N"/>
</dbReference>
<proteinExistence type="predicted"/>
<dbReference type="RefSeq" id="WP_073342181.1">
    <property type="nucleotide sequence ID" value="NZ_FQVH01000007.1"/>
</dbReference>
<sequence>MGKKIAVLLTVFFLMSIMLPVYAYQVKVGESKLLKAGKQIVEQKNEESYGEQKNEESYGEQKDEESYGDENKDEQDKKATKDELSAGKNKLEDNQKVNREELRYENRLEKNKDENNKEGNRNELRNENRYEEKKKGVIRVNNVVISFDVPPVIKDGRTLVPIRAIANGFKADVEYDSTTSTVIITKGDITIKLDLANNEVYVNDKKLESDVSMQIIKDRTFVPLRLISEIFGAKVKYDGKTGDIDIEEENDNEENNDTVSESVYGSVYGDVYGNVNNIINFEVK</sequence>